<dbReference type="RefSeq" id="WP_345822972.1">
    <property type="nucleotide sequence ID" value="NZ_JAQYXL010000003.1"/>
</dbReference>
<protein>
    <submittedName>
        <fullName evidence="2">Uncharacterized protein</fullName>
    </submittedName>
</protein>
<dbReference type="EMBL" id="JAQYXL010000003">
    <property type="protein sequence ID" value="MEN3231888.1"/>
    <property type="molecule type" value="Genomic_DNA"/>
</dbReference>
<sequence>MPLDPKRLLRDAKKAQTVRPATLVGRETTGVTRAVRAALPTIRRLRVAGVSWAAIAQAMAEQGVRQKGDVPLTATRLTAIVGQVEAQDRRRDAAAAVRNRPDLFGAEPVSPVRPELAPEPPRGPAPADPPTHPTAEAIRRAGLAELNRILKKV</sequence>
<name>A0ABU9ZK89_9HYPH</name>
<dbReference type="Proteomes" id="UP001404845">
    <property type="component" value="Unassembled WGS sequence"/>
</dbReference>
<organism evidence="2 3">
    <name type="scientific">Methylorubrum rhodesianum</name>
    <dbReference type="NCBI Taxonomy" id="29427"/>
    <lineage>
        <taxon>Bacteria</taxon>
        <taxon>Pseudomonadati</taxon>
        <taxon>Pseudomonadota</taxon>
        <taxon>Alphaproteobacteria</taxon>
        <taxon>Hyphomicrobiales</taxon>
        <taxon>Methylobacteriaceae</taxon>
        <taxon>Methylorubrum</taxon>
    </lineage>
</organism>
<feature type="compositionally biased region" description="Pro residues" evidence="1">
    <location>
        <begin position="117"/>
        <end position="132"/>
    </location>
</feature>
<comment type="caution">
    <text evidence="2">The sequence shown here is derived from an EMBL/GenBank/DDBJ whole genome shotgun (WGS) entry which is preliminary data.</text>
</comment>
<evidence type="ECO:0000313" key="3">
    <source>
        <dbReference type="Proteomes" id="UP001404845"/>
    </source>
</evidence>
<evidence type="ECO:0000313" key="2">
    <source>
        <dbReference type="EMBL" id="MEN3231888.1"/>
    </source>
</evidence>
<evidence type="ECO:0000256" key="1">
    <source>
        <dbReference type="SAM" id="MobiDB-lite"/>
    </source>
</evidence>
<keyword evidence="3" id="KW-1185">Reference proteome</keyword>
<accession>A0ABU9ZK89</accession>
<feature type="region of interest" description="Disordered" evidence="1">
    <location>
        <begin position="89"/>
        <end position="138"/>
    </location>
</feature>
<reference evidence="2 3" key="1">
    <citation type="journal article" date="2023" name="PLoS ONE">
        <title>Complete genome assembly of Hawai'i environmental nontuberculous mycobacteria reveals unexpected co-isolation with methylobacteria.</title>
        <authorList>
            <person name="Hendrix J."/>
            <person name="Epperson L.E."/>
            <person name="Tong E.I."/>
            <person name="Chan Y.L."/>
            <person name="Hasan N.A."/>
            <person name="Dawrs S.N."/>
            <person name="Norton G.J."/>
            <person name="Virdi R."/>
            <person name="Crooks J.L."/>
            <person name="Chan E.D."/>
            <person name="Honda J.R."/>
            <person name="Strong M."/>
        </authorList>
    </citation>
    <scope>NUCLEOTIDE SEQUENCE [LARGE SCALE GENOMIC DNA]</scope>
    <source>
        <strain evidence="2 3">NJH_HI01</strain>
    </source>
</reference>
<proteinExistence type="predicted"/>
<gene>
    <name evidence="2" type="ORF">PUR21_30420</name>
</gene>